<comment type="caution">
    <text evidence="1">The sequence shown here is derived from an EMBL/GenBank/DDBJ whole genome shotgun (WGS) entry which is preliminary data.</text>
</comment>
<feature type="non-terminal residue" evidence="1">
    <location>
        <position position="302"/>
    </location>
</feature>
<dbReference type="AlphaFoldDB" id="A0A938BSB0"/>
<protein>
    <recommendedName>
        <fullName evidence="3">DUF11 domain-containing protein</fullName>
    </recommendedName>
</protein>
<dbReference type="Proteomes" id="UP000748308">
    <property type="component" value="Unassembled WGS sequence"/>
</dbReference>
<gene>
    <name evidence="1" type="ORF">FJY75_12265</name>
</gene>
<proteinExistence type="predicted"/>
<organism evidence="1 2">
    <name type="scientific">Eiseniibacteriota bacterium</name>
    <dbReference type="NCBI Taxonomy" id="2212470"/>
    <lineage>
        <taxon>Bacteria</taxon>
        <taxon>Candidatus Eiseniibacteriota</taxon>
    </lineage>
</organism>
<evidence type="ECO:0008006" key="3">
    <source>
        <dbReference type="Google" id="ProtNLM"/>
    </source>
</evidence>
<sequence length="302" mass="31370">MNRDRERAVRAGARPGHAGIRLAVALLAGAWLWVSGTTPAGAIAPPSPGIAPAPAPRAPVVTLDPLQSGIGERVEYTLTVTQGPTDPDDVCEIELELAPGFTDVRGGPAPSGWDLSIRGRKLTWEARARSCLPPGATLILTFTAQSRQGQGAPGYYQHEWRLSTSSGFEIPGYFNFLIGGIVPPPEEPEAADLDLQLVPLAAVVSPGGTFSYLATIANRNWERASDVLMAVSLVPAGLTYLGWHGDEEIAQADDSPPAFAVASLAPGATKMVTLDFAVAADPSAVASPVVLMMTASGATAEG</sequence>
<evidence type="ECO:0000313" key="1">
    <source>
        <dbReference type="EMBL" id="MBM3318616.1"/>
    </source>
</evidence>
<reference evidence="1" key="1">
    <citation type="submission" date="2019-03" db="EMBL/GenBank/DDBJ databases">
        <title>Lake Tanganyika Metagenome-Assembled Genomes (MAGs).</title>
        <authorList>
            <person name="Tran P."/>
        </authorList>
    </citation>
    <scope>NUCLEOTIDE SEQUENCE</scope>
    <source>
        <strain evidence="1">M_DeepCast_400m_m2_100</strain>
    </source>
</reference>
<dbReference type="EMBL" id="VGIY01000419">
    <property type="protein sequence ID" value="MBM3318616.1"/>
    <property type="molecule type" value="Genomic_DNA"/>
</dbReference>
<name>A0A938BSB0_UNCEI</name>
<accession>A0A938BSB0</accession>
<evidence type="ECO:0000313" key="2">
    <source>
        <dbReference type="Proteomes" id="UP000748308"/>
    </source>
</evidence>